<accession>A0ABX5KSG1</accession>
<dbReference type="Proteomes" id="UP000245712">
    <property type="component" value="Unassembled WGS sequence"/>
</dbReference>
<feature type="compositionally biased region" description="Basic and acidic residues" evidence="1">
    <location>
        <begin position="170"/>
        <end position="179"/>
    </location>
</feature>
<reference evidence="2 3" key="1">
    <citation type="submission" date="2018-05" db="EMBL/GenBank/DDBJ databases">
        <title>Genomic Encyclopedia of Type Strains, Phase IV (KMG-V): Genome sequencing to study the core and pangenomes of soil and plant-associated prokaryotes.</title>
        <authorList>
            <person name="Whitman W."/>
        </authorList>
    </citation>
    <scope>NUCLEOTIDE SEQUENCE [LARGE SCALE GENOMIC DNA]</scope>
    <source>
        <strain evidence="2 3">SCZa-39</strain>
    </source>
</reference>
<organism evidence="2 3">
    <name type="scientific">Paraburkholderia unamae</name>
    <dbReference type="NCBI Taxonomy" id="219649"/>
    <lineage>
        <taxon>Bacteria</taxon>
        <taxon>Pseudomonadati</taxon>
        <taxon>Pseudomonadota</taxon>
        <taxon>Betaproteobacteria</taxon>
        <taxon>Burkholderiales</taxon>
        <taxon>Burkholderiaceae</taxon>
        <taxon>Paraburkholderia</taxon>
    </lineage>
</organism>
<feature type="region of interest" description="Disordered" evidence="1">
    <location>
        <begin position="236"/>
        <end position="328"/>
    </location>
</feature>
<feature type="compositionally biased region" description="Polar residues" evidence="1">
    <location>
        <begin position="305"/>
        <end position="328"/>
    </location>
</feature>
<feature type="compositionally biased region" description="Polar residues" evidence="1">
    <location>
        <begin position="103"/>
        <end position="112"/>
    </location>
</feature>
<gene>
    <name evidence="2" type="ORF">C7402_106276</name>
</gene>
<evidence type="ECO:0000256" key="1">
    <source>
        <dbReference type="SAM" id="MobiDB-lite"/>
    </source>
</evidence>
<keyword evidence="3" id="KW-1185">Reference proteome</keyword>
<evidence type="ECO:0000313" key="2">
    <source>
        <dbReference type="EMBL" id="PVX83864.1"/>
    </source>
</evidence>
<dbReference type="EMBL" id="QEOB01000006">
    <property type="protein sequence ID" value="PVX83864.1"/>
    <property type="molecule type" value="Genomic_DNA"/>
</dbReference>
<feature type="compositionally biased region" description="Low complexity" evidence="1">
    <location>
        <begin position="85"/>
        <end position="99"/>
    </location>
</feature>
<sequence>MSTIPFVQVEGTLALPHIRPLARLPASFGKEWALTAPHFSLRTELRALYAAIMRTVCLSVEAFRAAARWDHLRIPVPMPPAPVAAPVAPEPARATAARAGHAQRTSAATGQATPPFERRKLTGGAVAIGSAALLAWIVASHTPSGTQTASSKADSHANASAGHDAAQRLADARAEHDHAVAGGTAPQAAATQPATAPAPKIASSIATAPAPKTASSTAIAPASTIALPITASERKAPPASAAARAQRDFSVQPQAKTAAPARLVQREKLGNDRALKRAAGQRVAGRGTSLRHGAHEFAPYREASPVTTQRSRGSYSQAQVYSPRQSSANPVDEYASVLTYANTYATPRAANRPTVAADSTDWVNHVSQRRVTEVPDRFAK</sequence>
<feature type="region of interest" description="Disordered" evidence="1">
    <location>
        <begin position="85"/>
        <end position="117"/>
    </location>
</feature>
<evidence type="ECO:0000313" key="3">
    <source>
        <dbReference type="Proteomes" id="UP000245712"/>
    </source>
</evidence>
<feature type="compositionally biased region" description="Low complexity" evidence="1">
    <location>
        <begin position="181"/>
        <end position="201"/>
    </location>
</feature>
<feature type="compositionally biased region" description="Basic and acidic residues" evidence="1">
    <location>
        <begin position="264"/>
        <end position="275"/>
    </location>
</feature>
<comment type="caution">
    <text evidence="2">The sequence shown here is derived from an EMBL/GenBank/DDBJ whole genome shotgun (WGS) entry which is preliminary data.</text>
</comment>
<name>A0ABX5KSG1_9BURK</name>
<dbReference type="RefSeq" id="WP_116611176.1">
    <property type="nucleotide sequence ID" value="NZ_QEOB01000006.1"/>
</dbReference>
<protein>
    <submittedName>
        <fullName evidence="2">Uncharacterized protein</fullName>
    </submittedName>
</protein>
<proteinExistence type="predicted"/>
<feature type="region of interest" description="Disordered" evidence="1">
    <location>
        <begin position="144"/>
        <end position="201"/>
    </location>
</feature>